<gene>
    <name evidence="1" type="ORF">KPSA3_05902</name>
</gene>
<evidence type="ECO:0000313" key="1">
    <source>
        <dbReference type="EMBL" id="GBH19887.1"/>
    </source>
</evidence>
<accession>A0AAN4Q9Q7</accession>
<sequence>MSRENGSETVAPDGLQISVGAVPPLRAALSRSKLGARLSSCCDAETLKSKERLPRQGQPLFRFARIEERGTEAGTHIGVTAPAWESGPHGIGVESLSARLAVTTYERVNPFATVCPARPSSCEELAWRATNPDSVLNWSIRIVPVSTSVAANIGSPLIVIMSNRYAAFPPSPTTSSSWPIGLKL</sequence>
<organism evidence="1 2">
    <name type="scientific">Pseudomonas syringae pv. actinidiae</name>
    <dbReference type="NCBI Taxonomy" id="103796"/>
    <lineage>
        <taxon>Bacteria</taxon>
        <taxon>Pseudomonadati</taxon>
        <taxon>Pseudomonadota</taxon>
        <taxon>Gammaproteobacteria</taxon>
        <taxon>Pseudomonadales</taxon>
        <taxon>Pseudomonadaceae</taxon>
        <taxon>Pseudomonas</taxon>
        <taxon>Pseudomonas syringae</taxon>
    </lineage>
</organism>
<protein>
    <submittedName>
        <fullName evidence="1">Uncharacterized protein</fullName>
    </submittedName>
</protein>
<comment type="caution">
    <text evidence="1">The sequence shown here is derived from an EMBL/GenBank/DDBJ whole genome shotgun (WGS) entry which is preliminary data.</text>
</comment>
<dbReference type="EMBL" id="BGKA01000235">
    <property type="protein sequence ID" value="GBH19887.1"/>
    <property type="molecule type" value="Genomic_DNA"/>
</dbReference>
<reference evidence="1 2" key="1">
    <citation type="submission" date="2018-04" db="EMBL/GenBank/DDBJ databases">
        <title>Draft genome sequence of Pseudomonas syringae pv. actinidiae biovar 3 strains isolated from kiwifruit in Kagawa prefecture.</title>
        <authorList>
            <person name="Tabuchi M."/>
            <person name="Saito M."/>
            <person name="Fujiwara S."/>
            <person name="Sasa N."/>
            <person name="Akimitsu K."/>
            <person name="Gomi K."/>
            <person name="Konishi-Sugita S."/>
            <person name="Hamano K."/>
            <person name="Kataoka I."/>
        </authorList>
    </citation>
    <scope>NUCLEOTIDE SEQUENCE [LARGE SCALE GENOMIC DNA]</scope>
    <source>
        <strain evidence="1 2">MAFF212211</strain>
    </source>
</reference>
<proteinExistence type="predicted"/>
<dbReference type="Proteomes" id="UP000248291">
    <property type="component" value="Unassembled WGS sequence"/>
</dbReference>
<evidence type="ECO:0000313" key="2">
    <source>
        <dbReference type="Proteomes" id="UP000248291"/>
    </source>
</evidence>
<name>A0AAN4Q9Q7_PSESF</name>
<dbReference type="AlphaFoldDB" id="A0AAN4Q9Q7"/>